<dbReference type="AlphaFoldDB" id="A0A5R9C6X9"/>
<dbReference type="EMBL" id="VBTE01000005">
    <property type="protein sequence ID" value="TLQ08891.1"/>
    <property type="molecule type" value="Genomic_DNA"/>
</dbReference>
<dbReference type="OrthoDB" id="2304532at2"/>
<feature type="domain" description="DUF6877" evidence="1">
    <location>
        <begin position="16"/>
        <end position="51"/>
    </location>
</feature>
<dbReference type="Pfam" id="PF21793">
    <property type="entry name" value="DUF6877"/>
    <property type="match status" value="1"/>
</dbReference>
<gene>
    <name evidence="2" type="ORF">FEZ48_02750</name>
</gene>
<evidence type="ECO:0000259" key="1">
    <source>
        <dbReference type="Pfam" id="PF21793"/>
    </source>
</evidence>
<organism evidence="2 3">
    <name type="scientific">Marinilactibacillus psychrotolerans</name>
    <dbReference type="NCBI Taxonomy" id="191770"/>
    <lineage>
        <taxon>Bacteria</taxon>
        <taxon>Bacillati</taxon>
        <taxon>Bacillota</taxon>
        <taxon>Bacilli</taxon>
        <taxon>Lactobacillales</taxon>
        <taxon>Carnobacteriaceae</taxon>
        <taxon>Marinilactibacillus</taxon>
    </lineage>
</organism>
<name>A0A5R9C6X9_9LACT</name>
<evidence type="ECO:0000313" key="2">
    <source>
        <dbReference type="EMBL" id="TLQ08891.1"/>
    </source>
</evidence>
<dbReference type="InterPro" id="IPR049242">
    <property type="entry name" value="DUF6877"/>
</dbReference>
<protein>
    <recommendedName>
        <fullName evidence="1">DUF6877 domain-containing protein</fullName>
    </recommendedName>
</protein>
<proteinExistence type="predicted"/>
<evidence type="ECO:0000313" key="3">
    <source>
        <dbReference type="Proteomes" id="UP000307201"/>
    </source>
</evidence>
<sequence length="63" mass="6917">MSTALNKLPDDVAIKIGTDIDKRISDWIVAGGKEDDGYIVQQVIYAESVANVYERKEKGCNGD</sequence>
<reference evidence="2 3" key="1">
    <citation type="submission" date="2019-05" db="EMBL/GenBank/DDBJ databases">
        <title>The metagenome of a microbial culture collection derived from dairy environment covers the genomic content of the human microbiome.</title>
        <authorList>
            <person name="Roder T."/>
            <person name="Wuthrich D."/>
            <person name="Sattari Z."/>
            <person name="Von Ah U."/>
            <person name="Bar C."/>
            <person name="Ronchi F."/>
            <person name="Macpherson A.J."/>
            <person name="Ganal-Vonarburg S.C."/>
            <person name="Bruggmann R."/>
            <person name="Vergeres G."/>
        </authorList>
    </citation>
    <scope>NUCLEOTIDE SEQUENCE [LARGE SCALE GENOMIC DNA]</scope>
    <source>
        <strain evidence="2 3">FAM 24235</strain>
    </source>
</reference>
<comment type="caution">
    <text evidence="2">The sequence shown here is derived from an EMBL/GenBank/DDBJ whole genome shotgun (WGS) entry which is preliminary data.</text>
</comment>
<accession>A0A5R9C6X9</accession>
<dbReference type="Proteomes" id="UP000307201">
    <property type="component" value="Unassembled WGS sequence"/>
</dbReference>